<evidence type="ECO:0000256" key="1">
    <source>
        <dbReference type="SAM" id="MobiDB-lite"/>
    </source>
</evidence>
<evidence type="ECO:0000313" key="3">
    <source>
        <dbReference type="Proteomes" id="UP000307000"/>
    </source>
</evidence>
<gene>
    <name evidence="2" type="ORF">GcLGCM259_0814</name>
</gene>
<dbReference type="KEGG" id="gcr:GcLGCM259_0814"/>
<name>A0A5B7WTL1_9MICC</name>
<reference evidence="2 3" key="1">
    <citation type="submission" date="2018-12" db="EMBL/GenBank/DDBJ databases">
        <title>Complete Genome Sequence of Glutamicibacter creatinolyticus strain LGCM259,isolated from an abscess of a 12-year-old mare in Italy.</title>
        <authorList>
            <person name="Santos R.G."/>
            <person name="Silva A.L."/>
            <person name="Seyffert N."/>
            <person name="Castro T.L.P."/>
            <person name="Attili A.R."/>
            <person name="Rifici C."/>
            <person name="Mazzullo G."/>
            <person name="Brenig B."/>
            <person name="Venanzi F."/>
            <person name="Azevedo V."/>
        </authorList>
    </citation>
    <scope>NUCLEOTIDE SEQUENCE [LARGE SCALE GENOMIC DNA]</scope>
    <source>
        <strain evidence="2 3">LGCM 259</strain>
    </source>
</reference>
<sequence length="133" mass="14185">MSHPSGPEPGDRPPSSAAHGTPGWPRAATIPVHWGRLLLTGWAIRDDAVLVRASGLDESATVTVNGRDHGVLKVHESTTGKGNWEPLSALLLPAGTLELSGDAFPPGLEPPRPPGDPVRQPGWCHYFPWLPRC</sequence>
<dbReference type="Proteomes" id="UP000307000">
    <property type="component" value="Chromosome"/>
</dbReference>
<dbReference type="EMBL" id="CP034412">
    <property type="protein sequence ID" value="QCY46570.1"/>
    <property type="molecule type" value="Genomic_DNA"/>
</dbReference>
<evidence type="ECO:0000313" key="2">
    <source>
        <dbReference type="EMBL" id="QCY46570.1"/>
    </source>
</evidence>
<dbReference type="RefSeq" id="WP_138925869.1">
    <property type="nucleotide sequence ID" value="NZ_CP034412.1"/>
</dbReference>
<organism evidence="2 3">
    <name type="scientific">Glutamicibacter creatinolyticus</name>
    <dbReference type="NCBI Taxonomy" id="162496"/>
    <lineage>
        <taxon>Bacteria</taxon>
        <taxon>Bacillati</taxon>
        <taxon>Actinomycetota</taxon>
        <taxon>Actinomycetes</taxon>
        <taxon>Micrococcales</taxon>
        <taxon>Micrococcaceae</taxon>
        <taxon>Glutamicibacter</taxon>
    </lineage>
</organism>
<feature type="region of interest" description="Disordered" evidence="1">
    <location>
        <begin position="1"/>
        <end position="24"/>
    </location>
</feature>
<proteinExistence type="predicted"/>
<accession>A0A5B7WTL1</accession>
<protein>
    <submittedName>
        <fullName evidence="2">Uncharacterized protein</fullName>
    </submittedName>
</protein>
<dbReference type="AlphaFoldDB" id="A0A5B7WTL1"/>
<keyword evidence="3" id="KW-1185">Reference proteome</keyword>